<name>A0A8S5MDC7_9CAUD</name>
<dbReference type="EMBL" id="BK014882">
    <property type="protein sequence ID" value="DAD80254.1"/>
    <property type="molecule type" value="Genomic_DNA"/>
</dbReference>
<proteinExistence type="predicted"/>
<organism evidence="1">
    <name type="scientific">Caudovirales sp. ctTqA28</name>
    <dbReference type="NCBI Taxonomy" id="2826775"/>
    <lineage>
        <taxon>Viruses</taxon>
        <taxon>Duplodnaviria</taxon>
        <taxon>Heunggongvirae</taxon>
        <taxon>Uroviricota</taxon>
        <taxon>Caudoviricetes</taxon>
    </lineage>
</organism>
<accession>A0A8S5MDC7</accession>
<protein>
    <submittedName>
        <fullName evidence="1">Uncharacterized protein</fullName>
    </submittedName>
</protein>
<evidence type="ECO:0000313" key="1">
    <source>
        <dbReference type="EMBL" id="DAD80254.1"/>
    </source>
</evidence>
<sequence length="68" mass="7562">MITVFYSAQIIHKSSGTQVAQMSGAMQTVLTGMALHEQAANEATDWYRYNGRYPLDAVNVHLVALNYI</sequence>
<reference evidence="1" key="1">
    <citation type="journal article" date="2021" name="Proc. Natl. Acad. Sci. U.S.A.">
        <title>A Catalog of Tens of Thousands of Viruses from Human Metagenomes Reveals Hidden Associations with Chronic Diseases.</title>
        <authorList>
            <person name="Tisza M.J."/>
            <person name="Buck C.B."/>
        </authorList>
    </citation>
    <scope>NUCLEOTIDE SEQUENCE</scope>
    <source>
        <strain evidence="1">CtTqA28</strain>
    </source>
</reference>